<accession>A0ABP0IQG7</accession>
<gene>
    <name evidence="2" type="ORF">SCF082_LOCUS8123</name>
</gene>
<dbReference type="InterPro" id="IPR012336">
    <property type="entry name" value="Thioredoxin-like_fold"/>
</dbReference>
<comment type="caution">
    <text evidence="2">The sequence shown here is derived from an EMBL/GenBank/DDBJ whole genome shotgun (WGS) entry which is preliminary data.</text>
</comment>
<protein>
    <submittedName>
        <fullName evidence="2">Nucleoredoxin</fullName>
    </submittedName>
</protein>
<dbReference type="PANTHER" id="PTHR46472">
    <property type="entry name" value="NUCLEOREDOXIN"/>
    <property type="match status" value="1"/>
</dbReference>
<reference evidence="2 3" key="1">
    <citation type="submission" date="2024-02" db="EMBL/GenBank/DDBJ databases">
        <authorList>
            <person name="Chen Y."/>
            <person name="Shah S."/>
            <person name="Dougan E. K."/>
            <person name="Thang M."/>
            <person name="Chan C."/>
        </authorList>
    </citation>
    <scope>NUCLEOTIDE SEQUENCE [LARGE SCALE GENOMIC DNA]</scope>
</reference>
<evidence type="ECO:0000259" key="1">
    <source>
        <dbReference type="PROSITE" id="PS51352"/>
    </source>
</evidence>
<dbReference type="Proteomes" id="UP001642464">
    <property type="component" value="Unassembled WGS sequence"/>
</dbReference>
<keyword evidence="3" id="KW-1185">Reference proteome</keyword>
<dbReference type="Pfam" id="PF13905">
    <property type="entry name" value="Thioredoxin_8"/>
    <property type="match status" value="2"/>
</dbReference>
<dbReference type="EMBL" id="CAXAMM010004631">
    <property type="protein sequence ID" value="CAK9004312.1"/>
    <property type="molecule type" value="Genomic_DNA"/>
</dbReference>
<dbReference type="PANTHER" id="PTHR46472:SF1">
    <property type="entry name" value="NUCLEOREDOXIN"/>
    <property type="match status" value="1"/>
</dbReference>
<evidence type="ECO:0000313" key="3">
    <source>
        <dbReference type="Proteomes" id="UP001642464"/>
    </source>
</evidence>
<feature type="domain" description="Thioredoxin" evidence="1">
    <location>
        <begin position="100"/>
        <end position="297"/>
    </location>
</feature>
<dbReference type="InterPro" id="IPR017937">
    <property type="entry name" value="Thioredoxin_CS"/>
</dbReference>
<evidence type="ECO:0000313" key="2">
    <source>
        <dbReference type="EMBL" id="CAK9004312.1"/>
    </source>
</evidence>
<dbReference type="SUPFAM" id="SSF52833">
    <property type="entry name" value="Thioredoxin-like"/>
    <property type="match status" value="2"/>
</dbReference>
<dbReference type="Gene3D" id="3.40.30.10">
    <property type="entry name" value="Glutaredoxin"/>
    <property type="match status" value="3"/>
</dbReference>
<organism evidence="2 3">
    <name type="scientific">Durusdinium trenchii</name>
    <dbReference type="NCBI Taxonomy" id="1381693"/>
    <lineage>
        <taxon>Eukaryota</taxon>
        <taxon>Sar</taxon>
        <taxon>Alveolata</taxon>
        <taxon>Dinophyceae</taxon>
        <taxon>Suessiales</taxon>
        <taxon>Symbiodiniaceae</taxon>
        <taxon>Durusdinium</taxon>
    </lineage>
</organism>
<dbReference type="InterPro" id="IPR013766">
    <property type="entry name" value="Thioredoxin_domain"/>
</dbReference>
<name>A0ABP0IQG7_9DINO</name>
<dbReference type="InterPro" id="IPR036249">
    <property type="entry name" value="Thioredoxin-like_sf"/>
</dbReference>
<proteinExistence type="predicted"/>
<sequence>MEALLGETLLGPNGQHVETASLEEGVVALLFSASWCGPCLSFKPMLIKFYEEMKKQGKAFEVVFVSSDRDQESFDEYFSHQPWLAVPYEARDIKNKLSRKLKVSGIPTLAFADAKTGEVYETGGRGIVMSDPEGAKYPWVPPSIDEALGDSFISNDGSVTEKQQLDGKYLMLYFSASWCPPCRQFSPILIECYNKLIEDGKDVELIYISSDRTQEDYDGYFAKMPWLAIPFGDDRKDTLSSRFGVEGIPTLIMLDQERAVLNKGLREYVTNDPVGADFPWAPKPVLTLEQGVGEINDMPAMVFLMEDEAEGTKAQFESIIAPIAEEHKELVKSSQAEEALFLLAGEPSPIAGRIRSLCGLQGGDKADDAPVKTLCNGDMCVKLDPATTVIILDIPDQGGFYEMTAELTKENIISFWSEFKQGSLKPERKQLGQ</sequence>
<dbReference type="PROSITE" id="PS00194">
    <property type="entry name" value="THIOREDOXIN_1"/>
    <property type="match status" value="1"/>
</dbReference>
<dbReference type="PROSITE" id="PS51352">
    <property type="entry name" value="THIOREDOXIN_2"/>
    <property type="match status" value="1"/>
</dbReference>